<sequence>MSPLRFVSAARLAAATFSPLEPWRIDDRPTVAVLDLANDSPPLAASRLAALAAGIGPWLALHGELALMVATGPHAPTAAASRFATALSEVAGDPLLGVLRGENLVEGFEEFLAAGVGFAHYQTQALLANDPRLPLAGWRSTPPGPVVAALQSPVRCLFGRGLDATAVGAAAAESAIGGENLATERVCRAIELAHRAFQDHETEGMLHDDQPSTDLAEPPAGDPPPTNAPAETVPVCFALDEGYALDVPLPVSEPLKQRLASIAATGVTWHPLPNSAGLRLSAPQRKPLQQTAQRLDLFAPAGTFALPLEGLITRRTATWRSHAPRVLLEQLLPLGVDCRPASRWRDEHALS</sequence>
<proteinExistence type="predicted"/>
<reference evidence="2 3" key="1">
    <citation type="submission" date="2019-02" db="EMBL/GenBank/DDBJ databases">
        <title>Deep-cultivation of Planctomycetes and their phenomic and genomic characterization uncovers novel biology.</title>
        <authorList>
            <person name="Wiegand S."/>
            <person name="Jogler M."/>
            <person name="Boedeker C."/>
            <person name="Pinto D."/>
            <person name="Vollmers J."/>
            <person name="Rivas-Marin E."/>
            <person name="Kohn T."/>
            <person name="Peeters S.H."/>
            <person name="Heuer A."/>
            <person name="Rast P."/>
            <person name="Oberbeckmann S."/>
            <person name="Bunk B."/>
            <person name="Jeske O."/>
            <person name="Meyerdierks A."/>
            <person name="Storesund J.E."/>
            <person name="Kallscheuer N."/>
            <person name="Luecker S."/>
            <person name="Lage O.M."/>
            <person name="Pohl T."/>
            <person name="Merkel B.J."/>
            <person name="Hornburger P."/>
            <person name="Mueller R.-W."/>
            <person name="Bruemmer F."/>
            <person name="Labrenz M."/>
            <person name="Spormann A.M."/>
            <person name="Op Den Camp H."/>
            <person name="Overmann J."/>
            <person name="Amann R."/>
            <person name="Jetten M.S.M."/>
            <person name="Mascher T."/>
            <person name="Medema M.H."/>
            <person name="Devos D.P."/>
            <person name="Kaster A.-K."/>
            <person name="Ovreas L."/>
            <person name="Rohde M."/>
            <person name="Galperin M.Y."/>
            <person name="Jogler C."/>
        </authorList>
    </citation>
    <scope>NUCLEOTIDE SEQUENCE [LARGE SCALE GENOMIC DNA]</scope>
    <source>
        <strain evidence="2 3">Pla111</strain>
    </source>
</reference>
<dbReference type="EMBL" id="SJPH01000006">
    <property type="protein sequence ID" value="TWT42704.1"/>
    <property type="molecule type" value="Genomic_DNA"/>
</dbReference>
<protein>
    <submittedName>
        <fullName evidence="2">Uncharacterized protein</fullName>
    </submittedName>
</protein>
<accession>A0A5C5VVT9</accession>
<feature type="compositionally biased region" description="Basic and acidic residues" evidence="1">
    <location>
        <begin position="200"/>
        <end position="210"/>
    </location>
</feature>
<evidence type="ECO:0000313" key="2">
    <source>
        <dbReference type="EMBL" id="TWT42704.1"/>
    </source>
</evidence>
<dbReference type="AlphaFoldDB" id="A0A5C5VVT9"/>
<comment type="caution">
    <text evidence="2">The sequence shown here is derived from an EMBL/GenBank/DDBJ whole genome shotgun (WGS) entry which is preliminary data.</text>
</comment>
<keyword evidence="3" id="KW-1185">Reference proteome</keyword>
<evidence type="ECO:0000313" key="3">
    <source>
        <dbReference type="Proteomes" id="UP000318995"/>
    </source>
</evidence>
<feature type="region of interest" description="Disordered" evidence="1">
    <location>
        <begin position="200"/>
        <end position="230"/>
    </location>
</feature>
<dbReference type="RefSeq" id="WP_146574902.1">
    <property type="nucleotide sequence ID" value="NZ_SJPH01000006.1"/>
</dbReference>
<organism evidence="2 3">
    <name type="scientific">Botrimarina hoheduenensis</name>
    <dbReference type="NCBI Taxonomy" id="2528000"/>
    <lineage>
        <taxon>Bacteria</taxon>
        <taxon>Pseudomonadati</taxon>
        <taxon>Planctomycetota</taxon>
        <taxon>Planctomycetia</taxon>
        <taxon>Pirellulales</taxon>
        <taxon>Lacipirellulaceae</taxon>
        <taxon>Botrimarina</taxon>
    </lineage>
</organism>
<evidence type="ECO:0000256" key="1">
    <source>
        <dbReference type="SAM" id="MobiDB-lite"/>
    </source>
</evidence>
<gene>
    <name evidence="2" type="ORF">Pla111_26770</name>
</gene>
<name>A0A5C5VVT9_9BACT</name>
<dbReference type="Proteomes" id="UP000318995">
    <property type="component" value="Unassembled WGS sequence"/>
</dbReference>